<keyword evidence="3" id="KW-1185">Reference proteome</keyword>
<dbReference type="GO" id="GO:0005524">
    <property type="term" value="F:ATP binding"/>
    <property type="evidence" value="ECO:0007669"/>
    <property type="project" value="InterPro"/>
</dbReference>
<dbReference type="PROSITE" id="PS50990">
    <property type="entry name" value="PEPTIDASE_C39"/>
    <property type="match status" value="1"/>
</dbReference>
<dbReference type="OrthoDB" id="13401at2"/>
<organism evidence="2 3">
    <name type="scientific">Marinobacter halophilus</name>
    <dbReference type="NCBI Taxonomy" id="1323740"/>
    <lineage>
        <taxon>Bacteria</taxon>
        <taxon>Pseudomonadati</taxon>
        <taxon>Pseudomonadota</taxon>
        <taxon>Gammaproteobacteria</taxon>
        <taxon>Pseudomonadales</taxon>
        <taxon>Marinobacteraceae</taxon>
        <taxon>Marinobacter</taxon>
    </lineage>
</organism>
<feature type="domain" description="Peptidase C39" evidence="1">
    <location>
        <begin position="58"/>
        <end position="189"/>
    </location>
</feature>
<dbReference type="Proteomes" id="UP000238385">
    <property type="component" value="Unassembled WGS sequence"/>
</dbReference>
<dbReference type="EMBL" id="PXNN01000011">
    <property type="protein sequence ID" value="PSF08701.1"/>
    <property type="molecule type" value="Genomic_DNA"/>
</dbReference>
<evidence type="ECO:0000313" key="2">
    <source>
        <dbReference type="EMBL" id="PSF08701.1"/>
    </source>
</evidence>
<dbReference type="GO" id="GO:0008233">
    <property type="term" value="F:peptidase activity"/>
    <property type="evidence" value="ECO:0007669"/>
    <property type="project" value="InterPro"/>
</dbReference>
<reference evidence="2 3" key="1">
    <citation type="submission" date="2018-03" db="EMBL/GenBank/DDBJ databases">
        <title>Marinobacter brunus sp. nov., a marine bacterium of Gamma-proteobacteria isolated from the surface seawater of the South China Sea.</title>
        <authorList>
            <person name="Cheng H."/>
            <person name="Wu Y.-H."/>
            <person name="Xamxidin M."/>
            <person name="Xu X.-W."/>
        </authorList>
    </citation>
    <scope>NUCLEOTIDE SEQUENCE [LARGE SCALE GENOMIC DNA]</scope>
    <source>
        <strain evidence="2 3">JCM 30472</strain>
    </source>
</reference>
<dbReference type="InterPro" id="IPR005074">
    <property type="entry name" value="Peptidase_C39"/>
</dbReference>
<protein>
    <submittedName>
        <fullName evidence="2">Peptidase C39</fullName>
    </submittedName>
</protein>
<dbReference type="Pfam" id="PF03412">
    <property type="entry name" value="Peptidase_C39"/>
    <property type="match status" value="1"/>
</dbReference>
<name>A0A2T1KEZ7_9GAMM</name>
<proteinExistence type="predicted"/>
<dbReference type="GO" id="GO:0006508">
    <property type="term" value="P:proteolysis"/>
    <property type="evidence" value="ECO:0007669"/>
    <property type="project" value="InterPro"/>
</dbReference>
<dbReference type="Gene3D" id="3.90.70.10">
    <property type="entry name" value="Cysteine proteinases"/>
    <property type="match status" value="1"/>
</dbReference>
<sequence length="236" mass="26371">MARKALVAICASAGLLWSTAFIGPFAFAGSVMVPGIGGDFRLQVTSFESRRFDSVIRQQYDFSCGSAAIASLLSFHYEDQVTEHDVFIEMLALADEDKVRQEGFSMLDMKHYLEARGYQADGFRMPLTGLKEKVRLPTIVLLNIDGFQHFVLIKGISDDEVLVGDPARGLKVYSYAQFSEYWNGTAFVIRSHLQQGRDAFLGEGHWPQVARAPIQKDLGGPSLGHTLPYWPSTREW</sequence>
<accession>A0A2T1KEZ7</accession>
<dbReference type="AlphaFoldDB" id="A0A2T1KEZ7"/>
<dbReference type="CDD" id="cd02423">
    <property type="entry name" value="Peptidase_C39G"/>
    <property type="match status" value="1"/>
</dbReference>
<evidence type="ECO:0000259" key="1">
    <source>
        <dbReference type="PROSITE" id="PS50990"/>
    </source>
</evidence>
<comment type="caution">
    <text evidence="2">The sequence shown here is derived from an EMBL/GenBank/DDBJ whole genome shotgun (WGS) entry which is preliminary data.</text>
</comment>
<dbReference type="GO" id="GO:0016020">
    <property type="term" value="C:membrane"/>
    <property type="evidence" value="ECO:0007669"/>
    <property type="project" value="InterPro"/>
</dbReference>
<gene>
    <name evidence="2" type="ORF">C7H08_08515</name>
</gene>
<dbReference type="RefSeq" id="WP_106671301.1">
    <property type="nucleotide sequence ID" value="NZ_BMFE01000001.1"/>
</dbReference>
<evidence type="ECO:0000313" key="3">
    <source>
        <dbReference type="Proteomes" id="UP000238385"/>
    </source>
</evidence>